<sequence>MAAGILFMYSDFLFIKGKKEAKVPVIPADNTLPKPTETFNR</sequence>
<dbReference type="Proteomes" id="UP000014974">
    <property type="component" value="Unassembled WGS sequence"/>
</dbReference>
<dbReference type="AlphaFoldDB" id="S7V783"/>
<dbReference type="STRING" id="641524.ADICYQ_5383"/>
<evidence type="ECO:0000313" key="1">
    <source>
        <dbReference type="EMBL" id="EPR65462.1"/>
    </source>
</evidence>
<reference evidence="1 2" key="1">
    <citation type="journal article" date="2013" name="Genome Announc.">
        <title>Draft Genome Sequence of Cyclobacterium qasimii Strain M12-11BT, Isolated from Arctic Marine Sediment.</title>
        <authorList>
            <person name="Shivaji S."/>
            <person name="Ara S."/>
            <person name="Singh A."/>
            <person name="Kumar Pinnaka A."/>
        </authorList>
    </citation>
    <scope>NUCLEOTIDE SEQUENCE [LARGE SCALE GENOMIC DNA]</scope>
    <source>
        <strain evidence="1 2">M12-11B</strain>
    </source>
</reference>
<dbReference type="EMBL" id="ATNM01000191">
    <property type="protein sequence ID" value="EPR65462.1"/>
    <property type="molecule type" value="Genomic_DNA"/>
</dbReference>
<evidence type="ECO:0000313" key="2">
    <source>
        <dbReference type="Proteomes" id="UP000014974"/>
    </source>
</evidence>
<comment type="caution">
    <text evidence="1">The sequence shown here is derived from an EMBL/GenBank/DDBJ whole genome shotgun (WGS) entry which is preliminary data.</text>
</comment>
<proteinExistence type="predicted"/>
<accession>S7V783</accession>
<gene>
    <name evidence="1" type="ORF">ADICYQ_5383</name>
</gene>
<name>S7V783_9BACT</name>
<organism evidence="1 2">
    <name type="scientific">Cyclobacterium qasimii M12-11B</name>
    <dbReference type="NCBI Taxonomy" id="641524"/>
    <lineage>
        <taxon>Bacteria</taxon>
        <taxon>Pseudomonadati</taxon>
        <taxon>Bacteroidota</taxon>
        <taxon>Cytophagia</taxon>
        <taxon>Cytophagales</taxon>
        <taxon>Cyclobacteriaceae</taxon>
        <taxon>Cyclobacterium</taxon>
    </lineage>
</organism>
<protein>
    <submittedName>
        <fullName evidence="1">Uncharacterized protein</fullName>
    </submittedName>
</protein>